<accession>K9HQR4</accession>
<feature type="domain" description="HTH luxR-type" evidence="4">
    <location>
        <begin position="168"/>
        <end position="235"/>
    </location>
</feature>
<dbReference type="Pfam" id="PF00196">
    <property type="entry name" value="GerE"/>
    <property type="match status" value="1"/>
</dbReference>
<gene>
    <name evidence="6" type="ORF">C882_4108</name>
</gene>
<dbReference type="Gene3D" id="1.10.10.10">
    <property type="entry name" value="Winged helix-like DNA-binding domain superfamily/Winged helix DNA-binding domain"/>
    <property type="match status" value="1"/>
</dbReference>
<dbReference type="Pfam" id="PF00072">
    <property type="entry name" value="Response_reg"/>
    <property type="match status" value="1"/>
</dbReference>
<keyword evidence="1 3" id="KW-0597">Phosphoprotein</keyword>
<reference evidence="6 7" key="1">
    <citation type="journal article" date="2013" name="Genome Announc.">
        <title>Draft Genome Sequence of an Alphaproteobacterium, Caenispirillum salinarum AK4(T), Isolated from a Solar Saltern.</title>
        <authorList>
            <person name="Khatri I."/>
            <person name="Singh A."/>
            <person name="Korpole S."/>
            <person name="Pinnaka A.K."/>
            <person name="Subramanian S."/>
        </authorList>
    </citation>
    <scope>NUCLEOTIDE SEQUENCE [LARGE SCALE GENOMIC DNA]</scope>
    <source>
        <strain evidence="6 7">AK4</strain>
    </source>
</reference>
<keyword evidence="2" id="KW-0238">DNA-binding</keyword>
<evidence type="ECO:0000256" key="2">
    <source>
        <dbReference type="ARBA" id="ARBA00023125"/>
    </source>
</evidence>
<dbReference type="InterPro" id="IPR036388">
    <property type="entry name" value="WH-like_DNA-bd_sf"/>
</dbReference>
<dbReference type="STRING" id="1238182.C882_4108"/>
<dbReference type="InterPro" id="IPR016032">
    <property type="entry name" value="Sig_transdc_resp-reg_C-effctor"/>
</dbReference>
<dbReference type="GO" id="GO:0000160">
    <property type="term" value="P:phosphorelay signal transduction system"/>
    <property type="evidence" value="ECO:0007669"/>
    <property type="project" value="InterPro"/>
</dbReference>
<dbReference type="InterPro" id="IPR051015">
    <property type="entry name" value="EvgA-like"/>
</dbReference>
<dbReference type="SMART" id="SM00448">
    <property type="entry name" value="REC"/>
    <property type="match status" value="1"/>
</dbReference>
<dbReference type="InterPro" id="IPR000792">
    <property type="entry name" value="Tscrpt_reg_LuxR_C"/>
</dbReference>
<feature type="domain" description="Response regulatory" evidence="5">
    <location>
        <begin position="2"/>
        <end position="123"/>
    </location>
</feature>
<evidence type="ECO:0000256" key="3">
    <source>
        <dbReference type="PROSITE-ProRule" id="PRU00169"/>
    </source>
</evidence>
<dbReference type="InterPro" id="IPR001789">
    <property type="entry name" value="Sig_transdc_resp-reg_receiver"/>
</dbReference>
<evidence type="ECO:0000313" key="7">
    <source>
        <dbReference type="Proteomes" id="UP000009881"/>
    </source>
</evidence>
<dbReference type="Gene3D" id="3.40.50.2300">
    <property type="match status" value="1"/>
</dbReference>
<name>K9HQR4_9PROT</name>
<dbReference type="SMART" id="SM00421">
    <property type="entry name" value="HTH_LUXR"/>
    <property type="match status" value="1"/>
</dbReference>
<dbReference type="RefSeq" id="WP_009540216.1">
    <property type="nucleotide sequence ID" value="NZ_ANHY01000007.1"/>
</dbReference>
<dbReference type="Proteomes" id="UP000009881">
    <property type="component" value="Unassembled WGS sequence"/>
</dbReference>
<evidence type="ECO:0000259" key="4">
    <source>
        <dbReference type="PROSITE" id="PS50043"/>
    </source>
</evidence>
<feature type="modified residue" description="4-aspartylphosphate" evidence="3">
    <location>
        <position position="58"/>
    </location>
</feature>
<dbReference type="SUPFAM" id="SSF46894">
    <property type="entry name" value="C-terminal effector domain of the bipartite response regulators"/>
    <property type="match status" value="1"/>
</dbReference>
<comment type="caution">
    <text evidence="6">The sequence shown here is derived from an EMBL/GenBank/DDBJ whole genome shotgun (WGS) entry which is preliminary data.</text>
</comment>
<dbReference type="OrthoDB" id="9805444at2"/>
<dbReference type="PROSITE" id="PS50110">
    <property type="entry name" value="RESPONSE_REGULATORY"/>
    <property type="match status" value="1"/>
</dbReference>
<dbReference type="CDD" id="cd17535">
    <property type="entry name" value="REC_NarL-like"/>
    <property type="match status" value="1"/>
</dbReference>
<proteinExistence type="predicted"/>
<dbReference type="InterPro" id="IPR011006">
    <property type="entry name" value="CheY-like_superfamily"/>
</dbReference>
<evidence type="ECO:0000256" key="1">
    <source>
        <dbReference type="ARBA" id="ARBA00022553"/>
    </source>
</evidence>
<dbReference type="PANTHER" id="PTHR45566:SF2">
    <property type="entry name" value="NARL SUBFAMILY"/>
    <property type="match status" value="1"/>
</dbReference>
<organism evidence="6 7">
    <name type="scientific">Caenispirillum salinarum AK4</name>
    <dbReference type="NCBI Taxonomy" id="1238182"/>
    <lineage>
        <taxon>Bacteria</taxon>
        <taxon>Pseudomonadati</taxon>
        <taxon>Pseudomonadota</taxon>
        <taxon>Alphaproteobacteria</taxon>
        <taxon>Rhodospirillales</taxon>
        <taxon>Novispirillaceae</taxon>
        <taxon>Caenispirillum</taxon>
    </lineage>
</organism>
<keyword evidence="7" id="KW-1185">Reference proteome</keyword>
<dbReference type="InterPro" id="IPR058245">
    <property type="entry name" value="NreC/VraR/RcsB-like_REC"/>
</dbReference>
<evidence type="ECO:0000259" key="5">
    <source>
        <dbReference type="PROSITE" id="PS50110"/>
    </source>
</evidence>
<evidence type="ECO:0000313" key="6">
    <source>
        <dbReference type="EMBL" id="EKV30771.1"/>
    </source>
</evidence>
<dbReference type="PROSITE" id="PS50043">
    <property type="entry name" value="HTH_LUXR_2"/>
    <property type="match status" value="1"/>
</dbReference>
<dbReference type="CDD" id="cd06170">
    <property type="entry name" value="LuxR_C_like"/>
    <property type="match status" value="1"/>
</dbReference>
<dbReference type="eggNOG" id="COG2197">
    <property type="taxonomic scope" value="Bacteria"/>
</dbReference>
<sequence length="238" mass="24967">MRIILADDHSIIRAALRAVVSDIEPTAEIIEARSFPELEAAVADTPEGTPAADLLVMDLRMPGYTGQDQVGDLVRRLAPCPVAVFSMTEDPAAMRATLAQGVRAFIPKSTEHAVLGGVLRIVLAGGTYVPPELGMAPADASAGVGGPAAAPGFSADSVGRGAVRPDPVAQHPVVASLTRRQRQVMELLGEGLSNAEICERLGLNLSTVKAHVSGVLRALNVDSRTQAALRIREIMGWQ</sequence>
<dbReference type="GO" id="GO:0003677">
    <property type="term" value="F:DNA binding"/>
    <property type="evidence" value="ECO:0007669"/>
    <property type="project" value="UniProtKB-KW"/>
</dbReference>
<protein>
    <submittedName>
        <fullName evidence="6">Putative two-component system response regulator</fullName>
    </submittedName>
</protein>
<dbReference type="EMBL" id="ANHY01000007">
    <property type="protein sequence ID" value="EKV30771.1"/>
    <property type="molecule type" value="Genomic_DNA"/>
</dbReference>
<dbReference type="SUPFAM" id="SSF52172">
    <property type="entry name" value="CheY-like"/>
    <property type="match status" value="1"/>
</dbReference>
<dbReference type="PRINTS" id="PR00038">
    <property type="entry name" value="HTHLUXR"/>
</dbReference>
<dbReference type="GO" id="GO:0006355">
    <property type="term" value="P:regulation of DNA-templated transcription"/>
    <property type="evidence" value="ECO:0007669"/>
    <property type="project" value="InterPro"/>
</dbReference>
<dbReference type="PANTHER" id="PTHR45566">
    <property type="entry name" value="HTH-TYPE TRANSCRIPTIONAL REGULATOR YHJB-RELATED"/>
    <property type="match status" value="1"/>
</dbReference>
<dbReference type="AlphaFoldDB" id="K9HQR4"/>